<evidence type="ECO:0000256" key="1">
    <source>
        <dbReference type="SAM" id="MobiDB-lite"/>
    </source>
</evidence>
<feature type="compositionally biased region" description="Low complexity" evidence="1">
    <location>
        <begin position="419"/>
        <end position="430"/>
    </location>
</feature>
<name>A0ABD1DFP8_CULPP</name>
<gene>
    <name evidence="3" type="ORF">pipiens_008929</name>
</gene>
<evidence type="ECO:0000313" key="4">
    <source>
        <dbReference type="Proteomes" id="UP001562425"/>
    </source>
</evidence>
<dbReference type="PROSITE" id="PS50030">
    <property type="entry name" value="UBA"/>
    <property type="match status" value="2"/>
</dbReference>
<feature type="compositionally biased region" description="Low complexity" evidence="1">
    <location>
        <begin position="508"/>
        <end position="518"/>
    </location>
</feature>
<dbReference type="SUPFAM" id="SSF46934">
    <property type="entry name" value="UBA-like"/>
    <property type="match status" value="2"/>
</dbReference>
<feature type="region of interest" description="Disordered" evidence="1">
    <location>
        <begin position="811"/>
        <end position="850"/>
    </location>
</feature>
<dbReference type="CDD" id="cd14304">
    <property type="entry name" value="UBA2_KPC2"/>
    <property type="match status" value="1"/>
</dbReference>
<feature type="compositionally biased region" description="Basic residues" evidence="1">
    <location>
        <begin position="475"/>
        <end position="491"/>
    </location>
</feature>
<protein>
    <recommendedName>
        <fullName evidence="2">UBA domain-containing protein</fullName>
    </recommendedName>
</protein>
<dbReference type="Pfam" id="PF23326">
    <property type="entry name" value="UBL_UBAC1"/>
    <property type="match status" value="1"/>
</dbReference>
<dbReference type="EMBL" id="JBEHCU010005878">
    <property type="protein sequence ID" value="KAL1398483.1"/>
    <property type="molecule type" value="Genomic_DNA"/>
</dbReference>
<dbReference type="InterPro" id="IPR041927">
    <property type="entry name" value="UBA2_UBAC1"/>
</dbReference>
<organism evidence="3 4">
    <name type="scientific">Culex pipiens pipiens</name>
    <name type="common">Northern house mosquito</name>
    <dbReference type="NCBI Taxonomy" id="38569"/>
    <lineage>
        <taxon>Eukaryota</taxon>
        <taxon>Metazoa</taxon>
        <taxon>Ecdysozoa</taxon>
        <taxon>Arthropoda</taxon>
        <taxon>Hexapoda</taxon>
        <taxon>Insecta</taxon>
        <taxon>Pterygota</taxon>
        <taxon>Neoptera</taxon>
        <taxon>Endopterygota</taxon>
        <taxon>Diptera</taxon>
        <taxon>Nematocera</taxon>
        <taxon>Culicoidea</taxon>
        <taxon>Culicidae</taxon>
        <taxon>Culicinae</taxon>
        <taxon>Culicini</taxon>
        <taxon>Culex</taxon>
        <taxon>Culex</taxon>
    </lineage>
</organism>
<evidence type="ECO:0000259" key="2">
    <source>
        <dbReference type="PROSITE" id="PS50030"/>
    </source>
</evidence>
<dbReference type="InterPro" id="IPR015940">
    <property type="entry name" value="UBA"/>
</dbReference>
<proteinExistence type="predicted"/>
<feature type="region of interest" description="Disordered" evidence="1">
    <location>
        <begin position="309"/>
        <end position="340"/>
    </location>
</feature>
<dbReference type="PANTHER" id="PTHR46738">
    <property type="entry name" value="UBIQUITIN-ASSOCIATED DOMAIN-CONTAINING PROTEIN 1"/>
    <property type="match status" value="1"/>
</dbReference>
<dbReference type="InterPro" id="IPR031961">
    <property type="entry name" value="DUF4780"/>
</dbReference>
<dbReference type="Gene3D" id="1.10.8.10">
    <property type="entry name" value="DNA helicase RuvA subunit, C-terminal domain"/>
    <property type="match status" value="2"/>
</dbReference>
<dbReference type="InterPro" id="IPR052476">
    <property type="entry name" value="UBAC1"/>
</dbReference>
<dbReference type="Pfam" id="PF16012">
    <property type="entry name" value="DUF4780"/>
    <property type="match status" value="1"/>
</dbReference>
<dbReference type="InterPro" id="IPR009060">
    <property type="entry name" value="UBA-like_sf"/>
</dbReference>
<accession>A0ABD1DFP8</accession>
<dbReference type="InterPro" id="IPR057650">
    <property type="entry name" value="UBL_UBAC1"/>
</dbReference>
<feature type="compositionally biased region" description="Basic residues" evidence="1">
    <location>
        <begin position="320"/>
        <end position="330"/>
    </location>
</feature>
<dbReference type="PANTHER" id="PTHR46738:SF1">
    <property type="entry name" value="UBIQUITIN-ASSOCIATED DOMAIN-CONTAINING PROTEIN 1"/>
    <property type="match status" value="1"/>
</dbReference>
<feature type="domain" description="UBA" evidence="2">
    <location>
        <begin position="866"/>
        <end position="912"/>
    </location>
</feature>
<feature type="domain" description="UBA" evidence="2">
    <location>
        <begin position="716"/>
        <end position="758"/>
    </location>
</feature>
<reference evidence="3 4" key="1">
    <citation type="submission" date="2024-05" db="EMBL/GenBank/DDBJ databases">
        <title>Culex pipiens pipiens assembly and annotation.</title>
        <authorList>
            <person name="Alout H."/>
            <person name="Durand T."/>
        </authorList>
    </citation>
    <scope>NUCLEOTIDE SEQUENCE [LARGE SCALE GENOMIC DNA]</scope>
    <source>
        <strain evidence="3">HA-2024</strain>
        <tissue evidence="3">Whole body</tissue>
    </source>
</reference>
<dbReference type="SMART" id="SM00165">
    <property type="entry name" value="UBA"/>
    <property type="match status" value="2"/>
</dbReference>
<dbReference type="AlphaFoldDB" id="A0ABD1DFP8"/>
<feature type="region of interest" description="Disordered" evidence="1">
    <location>
        <begin position="407"/>
        <end position="519"/>
    </location>
</feature>
<sequence>MEVDGEESKEAVEAKPKLHTCGSQRKRFKWFISQGYEYEEASELAKDAPKYRELRAAAEGKSLEVSERDVQLAQQRKALNRVAKQKYTQLREHGYSEEEAIALAPTLVEDPASRQKHLESGGSKKSGDGVKIIVAMANYPQSVLTEDQAKLVKEAILKLVVDQTVSKTKPHFAGCNFIKGYLVFDCLDPQTITWLQHRTRELQLWEGCALRAISEKVLKSTNMFTLHLPDSEHDTDQDIANFLSKQNDGIDTAKWIFAERKLDETTKTVTLTLKIDPVSAKTLHERNYKLNYKFEQITIKKITVNLFDNAPKKTTPPQRRPYRGGYHHPQNRFGGRGRGGFNSYNRPATGNNVMGSLYDQLSRNLAFERQVRQNNFAGGGGDYIDGLLDQLNRKMIPWMREKIAERKARWQQNRKQRDSAASGGSASTVTDGGGGEPSSSHSGSTSSVATAASSSAPSPSSSSFRGNSPRNFRFSTKHQRHHNHHHHHHHSQQQQQATTSGDRSRPTSSASAGSACRSGGSGHICGLVASTSSSAKNSTTTVVPLRIISPRGGIVGVEVPPDCSGAQLKTYALDQFASCSFSLPHFSSDVDELISRYKLIRARNRTVVQDGDTLEKLAVRVDEEFLLVVKRTDFIPPDENLKGPSTSEVLAATKHVPLSRVNQATANFNVGMLQTDLQQDLRRILISLARASAFVIGSGQCAEKLIVLFNQRLINRRKHQVRSIETLLEMGFSLDKIHQALEITKNIFPAALDWLIQHDSSVKLLNCDTKGSGAAPQICTGIAATDDSGTNDDVPSTSTVPLPPLAVAETDIEEPPSTSQPASPSPHEDESTSPTPAVQQEEEDEATKFQRKLDNVETLLDIIRQYSDRDVFPAPDMVATIVEMGFEEKSVREALVATRNNQSAACEWLLGNRSKSLTELADGLPQDSPILQVLLASSQVQISLGNPKMFIALLSMLDNSSTMTMWLSDTDTAAVLGHILRTYHEEKHIVAINQFNNAQSFNRN</sequence>
<comment type="caution">
    <text evidence="3">The sequence shown here is derived from an EMBL/GenBank/DDBJ whole genome shotgun (WGS) entry which is preliminary data.</text>
</comment>
<dbReference type="Proteomes" id="UP001562425">
    <property type="component" value="Unassembled WGS sequence"/>
</dbReference>
<keyword evidence="4" id="KW-1185">Reference proteome</keyword>
<dbReference type="Pfam" id="PF22562">
    <property type="entry name" value="UBA_7"/>
    <property type="match status" value="1"/>
</dbReference>
<feature type="compositionally biased region" description="Low complexity" evidence="1">
    <location>
        <begin position="437"/>
        <end position="469"/>
    </location>
</feature>
<evidence type="ECO:0000313" key="3">
    <source>
        <dbReference type="EMBL" id="KAL1398483.1"/>
    </source>
</evidence>